<dbReference type="AlphaFoldDB" id="A0A4R3YM17"/>
<sequence length="265" mass="30311">MSRKVLFFDIDGTLVESRLGIVDIPQTVKDEMKRLQGLGHKLFISSGRPRAMLNQEILEAGFDGYILANGAYVEIDGQSIYEDRMDATLAVKTMEMLEKLDCSYMIETAKHVYIDNQNNDLYDFFDKVGFASQFKTEFDKYDVIQRTLKIEANVTDENREKVIDYIKNDFGYVVNYDEHGSENAFELYSPTISKAVGIQKVLEYYNLTKDDTYAFGDGINDLEMIQYCHVGVAMGNAVKELKDVADLICRRIDEDGLARILKILF</sequence>
<dbReference type="PANTHER" id="PTHR10000">
    <property type="entry name" value="PHOSPHOSERINE PHOSPHATASE"/>
    <property type="match status" value="1"/>
</dbReference>
<gene>
    <name evidence="1" type="ORF">EDD60_1261</name>
</gene>
<dbReference type="SFLD" id="SFLDS00003">
    <property type="entry name" value="Haloacid_Dehalogenase"/>
    <property type="match status" value="1"/>
</dbReference>
<dbReference type="SUPFAM" id="SSF56784">
    <property type="entry name" value="HAD-like"/>
    <property type="match status" value="1"/>
</dbReference>
<dbReference type="NCBIfam" id="TIGR00099">
    <property type="entry name" value="Cof-subfamily"/>
    <property type="match status" value="1"/>
</dbReference>
<dbReference type="RefSeq" id="WP_066444532.1">
    <property type="nucleotide sequence ID" value="NZ_JANKBF010000023.1"/>
</dbReference>
<dbReference type="GO" id="GO:0005829">
    <property type="term" value="C:cytosol"/>
    <property type="evidence" value="ECO:0007669"/>
    <property type="project" value="TreeGrafter"/>
</dbReference>
<organism evidence="1 2">
    <name type="scientific">Longibaculum muris</name>
    <dbReference type="NCBI Taxonomy" id="1796628"/>
    <lineage>
        <taxon>Bacteria</taxon>
        <taxon>Bacillati</taxon>
        <taxon>Bacillota</taxon>
        <taxon>Erysipelotrichia</taxon>
        <taxon>Erysipelotrichales</taxon>
        <taxon>Coprobacillaceae</taxon>
        <taxon>Longibaculum</taxon>
    </lineage>
</organism>
<dbReference type="InterPro" id="IPR000150">
    <property type="entry name" value="Cof"/>
</dbReference>
<dbReference type="NCBIfam" id="TIGR01484">
    <property type="entry name" value="HAD-SF-IIB"/>
    <property type="match status" value="1"/>
</dbReference>
<dbReference type="Gene3D" id="3.30.1240.10">
    <property type="match status" value="1"/>
</dbReference>
<name>A0A4R3YM17_9FIRM</name>
<dbReference type="SFLD" id="SFLDG01140">
    <property type="entry name" value="C2.B:_Phosphomannomutase_and_P"/>
    <property type="match status" value="1"/>
</dbReference>
<dbReference type="GO" id="GO:0016791">
    <property type="term" value="F:phosphatase activity"/>
    <property type="evidence" value="ECO:0007669"/>
    <property type="project" value="TreeGrafter"/>
</dbReference>
<keyword evidence="2" id="KW-1185">Reference proteome</keyword>
<dbReference type="GeneID" id="98916465"/>
<reference evidence="1 2" key="1">
    <citation type="submission" date="2019-03" db="EMBL/GenBank/DDBJ databases">
        <title>Genomic Encyclopedia of Type Strains, Phase IV (KMG-IV): sequencing the most valuable type-strain genomes for metagenomic binning, comparative biology and taxonomic classification.</title>
        <authorList>
            <person name="Goeker M."/>
        </authorList>
    </citation>
    <scope>NUCLEOTIDE SEQUENCE [LARGE SCALE GENOMIC DNA]</scope>
    <source>
        <strain evidence="1 2">DSM 29487</strain>
    </source>
</reference>
<dbReference type="InterPro" id="IPR036412">
    <property type="entry name" value="HAD-like_sf"/>
</dbReference>
<dbReference type="InterPro" id="IPR023214">
    <property type="entry name" value="HAD_sf"/>
</dbReference>
<dbReference type="PANTHER" id="PTHR10000:SF25">
    <property type="entry name" value="PHOSPHATASE YKRA-RELATED"/>
    <property type="match status" value="1"/>
</dbReference>
<evidence type="ECO:0000313" key="2">
    <source>
        <dbReference type="Proteomes" id="UP000295515"/>
    </source>
</evidence>
<dbReference type="InterPro" id="IPR006379">
    <property type="entry name" value="HAD-SF_hydro_IIB"/>
</dbReference>
<dbReference type="EMBL" id="SMCQ01000026">
    <property type="protein sequence ID" value="TCV92518.1"/>
    <property type="molecule type" value="Genomic_DNA"/>
</dbReference>
<dbReference type="GO" id="GO:0000287">
    <property type="term" value="F:magnesium ion binding"/>
    <property type="evidence" value="ECO:0007669"/>
    <property type="project" value="TreeGrafter"/>
</dbReference>
<dbReference type="Pfam" id="PF08282">
    <property type="entry name" value="Hydrolase_3"/>
    <property type="match status" value="1"/>
</dbReference>
<evidence type="ECO:0008006" key="3">
    <source>
        <dbReference type="Google" id="ProtNLM"/>
    </source>
</evidence>
<accession>A0A4R3YM17</accession>
<evidence type="ECO:0000313" key="1">
    <source>
        <dbReference type="EMBL" id="TCV92518.1"/>
    </source>
</evidence>
<proteinExistence type="predicted"/>
<protein>
    <recommendedName>
        <fullName evidence="3">Cof subfamily protein (Haloacid dehalogenase superfamily)/HAD superfamily hydrolase (TIGR01484 family)</fullName>
    </recommendedName>
</protein>
<comment type="caution">
    <text evidence="1">The sequence shown here is derived from an EMBL/GenBank/DDBJ whole genome shotgun (WGS) entry which is preliminary data.</text>
</comment>
<dbReference type="Gene3D" id="3.40.50.1000">
    <property type="entry name" value="HAD superfamily/HAD-like"/>
    <property type="match status" value="1"/>
</dbReference>
<dbReference type="Proteomes" id="UP000295515">
    <property type="component" value="Unassembled WGS sequence"/>
</dbReference>